<dbReference type="Gene3D" id="1.25.10.10">
    <property type="entry name" value="Leucine-rich Repeat Variant"/>
    <property type="match status" value="1"/>
</dbReference>
<dbReference type="PANTHER" id="PTHR12389:SF0">
    <property type="entry name" value="E3 UBIQUITIN-PROTEIN LIGASE LISTERIN"/>
    <property type="match status" value="1"/>
</dbReference>
<keyword evidence="1" id="KW-0862">Zinc</keyword>
<dbReference type="GO" id="GO:1990112">
    <property type="term" value="C:RQC complex"/>
    <property type="evidence" value="ECO:0007669"/>
    <property type="project" value="UniProtKB-UniRule"/>
</dbReference>
<protein>
    <recommendedName>
        <fullName evidence="1">E3 ubiquitin-protein ligase listerin</fullName>
        <ecNumber evidence="1">2.3.2.27</ecNumber>
    </recommendedName>
    <alternativeName>
        <fullName evidence="1">RING-type E3 ubiquitin transferase listerin</fullName>
    </alternativeName>
</protein>
<sequence length="1312" mass="150582">MGGKPKPSQRTKGNLKAAKSSNYNVEPLDTSNLLGFGTINSGLLQSSLVGFGLDDSNLPEFDAGVSENFQIVLRKMSKKDPTTKIKALKEFIDLVNESEEQVVLTCLQMYSRLYVSLSTDIDARVRESAQSSLLAVVNKIGKHLATILKQIFPAWICSQHDTNSIAASIANNSFSKAFPKKVSEVFAFCETEILESFIKNITILNAQTICNVKTYSTEECEEKYERVVIATLRGYATYLHKIPKDKIEKSCEKNLMLVGHDRFWSLHKNKSVYVRSAFFEALSSILKNAPFLLKNNEARATSIIFKTLEETEPTTLSHIWTCILLTQINIENWSSHIDIGKVFLPKLWKILKCATYPSIIYPNLLPLISKFNTTIMPDDQLQNFYEKFFENLNYGLRNVQLAKSDLIAVASAYFEVLQYTMVQLTNNTELTDEEKLAKCNRLFDDQIIAVIFWCINNDNNSITKAVFSKIALVIKHLIKNSSTNEIYRQVLERFWNELYEVLKGSIESSNNLQHITNGHLELIKNLKSNSHVITAKSVKIKMEKDEEIQYNDSAVTVLTEKIQNISFDDSLNSLVEKLCALYVQKINETLEMSLIENLEILIKDYQSKELFKHIASDQEDQNICSLYDTFAKWLQNDDLRCEAIVEIILVLYKYLETSEKIDLLNRWIQIPSVQKNWLIMRALSYPLCCDAGITKFLKMKEVTNHLAECAKLVVDGHYKDNLVILQKCFFQTENGDILIDVDTCRNIVNIISKAFHDDTKINQLDQCGSFLAQIFSTICSDPNKKDIQLNIFLSLFNFSLNREISDDVSEDTMWEISTAWQDALSSGDIVMDNELLKMCSEIFHEKISYITISTIEIDKVERLSQLISKLILCSNEDKHGQEKNSYTNKMIEQLLKFENQYNIYVQDLSSSIKLLHGEMTFTKTSVSHFNDIKFNEALDSYLKQKIFQLNVILMLSCSVKKKAQFDASTQKDDESDNDNDEIEFSELNKQSSPDEEVTEDYCDLNESLIKEYSGVILDTFIEVCYSEAILSSLLMNLKTLDKNLENWIIYMQERLTMLIENVPENIQNEVKEKLFELANSKGEFYANCLNNLLHIKEYNKENGKILLFEDCIAKAKDDVDNFYSHVNILQTFDEILDKRSMPVTSNLFEKSKDFLLKVSALRSLMKNHLNVGDFNDMEDRKVIGHALSLLHEIIIANKEDSFLLYNKDISNEESKDVLTIAVIAHFISDCLKFFPTEIDVKRWDFIRIALSSWTLSVSKSSQKFTDEKVKAFIIAIFKLNASLQKFITLEKTKSSTQMLTNVIDEWENVSIF</sequence>
<keyword evidence="1" id="KW-0833">Ubl conjugation pathway</keyword>
<dbReference type="GO" id="GO:1990116">
    <property type="term" value="P:ribosome-associated ubiquitin-dependent protein catabolic process"/>
    <property type="evidence" value="ECO:0007669"/>
    <property type="project" value="UniProtKB-UniRule"/>
</dbReference>
<dbReference type="GO" id="GO:0008270">
    <property type="term" value="F:zinc ion binding"/>
    <property type="evidence" value="ECO:0007669"/>
    <property type="project" value="UniProtKB-KW"/>
</dbReference>
<dbReference type="InterPro" id="IPR016024">
    <property type="entry name" value="ARM-type_fold"/>
</dbReference>
<dbReference type="GO" id="GO:0005829">
    <property type="term" value="C:cytosol"/>
    <property type="evidence" value="ECO:0007669"/>
    <property type="project" value="UniProtKB-UniRule"/>
</dbReference>
<evidence type="ECO:0000313" key="4">
    <source>
        <dbReference type="EMBL" id="KAG5681762.1"/>
    </source>
</evidence>
<comment type="pathway">
    <text evidence="1">Protein modification; protein ubiquitination.</text>
</comment>
<dbReference type="EMBL" id="JADBJN010000001">
    <property type="protein sequence ID" value="KAG5681762.1"/>
    <property type="molecule type" value="Genomic_DNA"/>
</dbReference>
<comment type="catalytic activity">
    <reaction evidence="1">
        <text>S-ubiquitinyl-[E2 ubiquitin-conjugating enzyme]-L-cysteine + [acceptor protein]-L-lysine = [E2 ubiquitin-conjugating enzyme]-L-cysteine + N(6)-ubiquitinyl-[acceptor protein]-L-lysine.</text>
        <dbReference type="EC" id="2.3.2.27"/>
    </reaction>
</comment>
<keyword evidence="1" id="KW-0479">Metal-binding</keyword>
<gene>
    <name evidence="4" type="ORF">PVAND_011171</name>
</gene>
<dbReference type="Pfam" id="PF22958">
    <property type="entry name" value="Ltn1_1st"/>
    <property type="match status" value="1"/>
</dbReference>
<comment type="similarity">
    <text evidence="1">Belongs to the LTN1 family.</text>
</comment>
<evidence type="ECO:0000256" key="2">
    <source>
        <dbReference type="SAM" id="MobiDB-lite"/>
    </source>
</evidence>
<keyword evidence="1" id="KW-0808">Transferase</keyword>
<proteinExistence type="inferred from homology"/>
<dbReference type="SUPFAM" id="SSF48371">
    <property type="entry name" value="ARM repeat"/>
    <property type="match status" value="1"/>
</dbReference>
<comment type="function">
    <text evidence="1">E3 ubiquitin-protein ligase. Component of the ribosome quality control complex (RQC), a ribosome-associated complex that mediates ubiquitination and extraction of incompletely synthesized nascent chains for proteasomal degradation.</text>
</comment>
<dbReference type="Proteomes" id="UP001107558">
    <property type="component" value="Chromosome 1"/>
</dbReference>
<dbReference type="InterPro" id="IPR039795">
    <property type="entry name" value="LTN1/Rkr1"/>
</dbReference>
<reference evidence="4" key="1">
    <citation type="submission" date="2021-03" db="EMBL/GenBank/DDBJ databases">
        <title>Chromosome level genome of the anhydrobiotic midge Polypedilum vanderplanki.</title>
        <authorList>
            <person name="Yoshida Y."/>
            <person name="Kikawada T."/>
            <person name="Gusev O."/>
        </authorList>
    </citation>
    <scope>NUCLEOTIDE SEQUENCE</scope>
    <source>
        <strain evidence="4">NIAS01</strain>
        <tissue evidence="4">Whole body or cell culture</tissue>
    </source>
</reference>
<evidence type="ECO:0000313" key="5">
    <source>
        <dbReference type="Proteomes" id="UP001107558"/>
    </source>
</evidence>
<keyword evidence="1" id="KW-0863">Zinc-finger</keyword>
<dbReference type="GO" id="GO:0072344">
    <property type="term" value="P:rescue of stalled ribosome"/>
    <property type="evidence" value="ECO:0007669"/>
    <property type="project" value="UniProtKB-UniRule"/>
</dbReference>
<organism evidence="4 5">
    <name type="scientific">Polypedilum vanderplanki</name>
    <name type="common">Sleeping chironomid midge</name>
    <dbReference type="NCBI Taxonomy" id="319348"/>
    <lineage>
        <taxon>Eukaryota</taxon>
        <taxon>Metazoa</taxon>
        <taxon>Ecdysozoa</taxon>
        <taxon>Arthropoda</taxon>
        <taxon>Hexapoda</taxon>
        <taxon>Insecta</taxon>
        <taxon>Pterygota</taxon>
        <taxon>Neoptera</taxon>
        <taxon>Endopterygota</taxon>
        <taxon>Diptera</taxon>
        <taxon>Nematocera</taxon>
        <taxon>Chironomoidea</taxon>
        <taxon>Chironomidae</taxon>
        <taxon>Chironominae</taxon>
        <taxon>Polypedilum</taxon>
        <taxon>Polypedilum</taxon>
    </lineage>
</organism>
<dbReference type="GO" id="GO:0061630">
    <property type="term" value="F:ubiquitin protein ligase activity"/>
    <property type="evidence" value="ECO:0007669"/>
    <property type="project" value="UniProtKB-UniRule"/>
</dbReference>
<dbReference type="EC" id="2.3.2.27" evidence="1"/>
<keyword evidence="5" id="KW-1185">Reference proteome</keyword>
<comment type="subunit">
    <text evidence="1">Component of the ribosome quality control complex (RQC).</text>
</comment>
<dbReference type="GO" id="GO:0043023">
    <property type="term" value="F:ribosomal large subunit binding"/>
    <property type="evidence" value="ECO:0007669"/>
    <property type="project" value="TreeGrafter"/>
</dbReference>
<evidence type="ECO:0000259" key="3">
    <source>
        <dbReference type="Pfam" id="PF22958"/>
    </source>
</evidence>
<feature type="region of interest" description="Disordered" evidence="2">
    <location>
        <begin position="1"/>
        <end position="20"/>
    </location>
</feature>
<dbReference type="InterPro" id="IPR011989">
    <property type="entry name" value="ARM-like"/>
</dbReference>
<comment type="caution">
    <text evidence="4">The sequence shown here is derived from an EMBL/GenBank/DDBJ whole genome shotgun (WGS) entry which is preliminary data.</text>
</comment>
<dbReference type="InterPro" id="IPR054476">
    <property type="entry name" value="Ltn1_N"/>
</dbReference>
<dbReference type="OrthoDB" id="6108at2759"/>
<accession>A0A9J6CHS2</accession>
<name>A0A9J6CHS2_POLVA</name>
<evidence type="ECO:0000256" key="1">
    <source>
        <dbReference type="RuleBase" id="RU367090"/>
    </source>
</evidence>
<feature type="domain" description="E3 ubiquitin-protein ligase listerin N-terminal" evidence="3">
    <location>
        <begin position="66"/>
        <end position="371"/>
    </location>
</feature>
<dbReference type="PANTHER" id="PTHR12389">
    <property type="entry name" value="ZINC FINGER PROTEIN 294"/>
    <property type="match status" value="1"/>
</dbReference>